<evidence type="ECO:0000256" key="1">
    <source>
        <dbReference type="SAM" id="MobiDB-lite"/>
    </source>
</evidence>
<sequence length="197" mass="21251">MPDEGGGGAHAHGAAADGTQIGTLSGIQPGEFAITRDGTWWHDGKPIPRRELVKLFATVLRREADGGFALVTPAERARVHVEDVPFLAEELEVTIEGGRQVLSLRTNVDRWVAAGPDRPIWVEQAPDSDEPAPYIRVSDGLDARLVRSVFYQLAELAEFGPADGRSGAETAPNQQGQEVLGVWSRGTFFPLDTTRAA</sequence>
<dbReference type="PIRSF" id="PIRSF029557">
    <property type="entry name" value="UCP029557"/>
    <property type="match status" value="1"/>
</dbReference>
<dbReference type="Pfam" id="PF21028">
    <property type="entry name" value="DUF1285_C"/>
    <property type="match status" value="1"/>
</dbReference>
<evidence type="ECO:0000259" key="3">
    <source>
        <dbReference type="Pfam" id="PF21028"/>
    </source>
</evidence>
<evidence type="ECO:0000313" key="5">
    <source>
        <dbReference type="Proteomes" id="UP001296873"/>
    </source>
</evidence>
<accession>A0ABS1DGB7</accession>
<dbReference type="InterPro" id="IPR048342">
    <property type="entry name" value="DUF1285_C"/>
</dbReference>
<dbReference type="RefSeq" id="WP_200341088.1">
    <property type="nucleotide sequence ID" value="NZ_NRRL01000030.1"/>
</dbReference>
<evidence type="ECO:0000313" key="4">
    <source>
        <dbReference type="EMBL" id="MBK1668768.1"/>
    </source>
</evidence>
<feature type="domain" description="DUF1285" evidence="2">
    <location>
        <begin position="32"/>
        <end position="84"/>
    </location>
</feature>
<evidence type="ECO:0000259" key="2">
    <source>
        <dbReference type="Pfam" id="PF06938"/>
    </source>
</evidence>
<name>A0ABS1DGB7_9PROT</name>
<proteinExistence type="predicted"/>
<comment type="caution">
    <text evidence="4">The sequence shown here is derived from an EMBL/GenBank/DDBJ whole genome shotgun (WGS) entry which is preliminary data.</text>
</comment>
<feature type="domain" description="DUF1285" evidence="3">
    <location>
        <begin position="85"/>
        <end position="191"/>
    </location>
</feature>
<dbReference type="Proteomes" id="UP001296873">
    <property type="component" value="Unassembled WGS sequence"/>
</dbReference>
<feature type="compositionally biased region" description="Gly residues" evidence="1">
    <location>
        <begin position="1"/>
        <end position="10"/>
    </location>
</feature>
<dbReference type="Gene3D" id="3.10.540.10">
    <property type="entry name" value="duf1285 like domain"/>
    <property type="match status" value="1"/>
</dbReference>
<dbReference type="Gene3D" id="2.30.270.10">
    <property type="entry name" value="duf1285 protein"/>
    <property type="match status" value="1"/>
</dbReference>
<reference evidence="4 5" key="1">
    <citation type="journal article" date="2020" name="Microorganisms">
        <title>Osmotic Adaptation and Compatible Solute Biosynthesis of Phototrophic Bacteria as Revealed from Genome Analyses.</title>
        <authorList>
            <person name="Imhoff J.F."/>
            <person name="Rahn T."/>
            <person name="Kunzel S."/>
            <person name="Keller A."/>
            <person name="Neulinger S.C."/>
        </authorList>
    </citation>
    <scope>NUCLEOTIDE SEQUENCE [LARGE SCALE GENOMIC DNA]</scope>
    <source>
        <strain evidence="4 5">DSM 9895</strain>
    </source>
</reference>
<dbReference type="InterPro" id="IPR023361">
    <property type="entry name" value="DUF1285_beta_roll_sf"/>
</dbReference>
<dbReference type="EMBL" id="NRRL01000030">
    <property type="protein sequence ID" value="MBK1668768.1"/>
    <property type="molecule type" value="Genomic_DNA"/>
</dbReference>
<protein>
    <recommendedName>
        <fullName evidence="6">DUF1285 domain-containing protein</fullName>
    </recommendedName>
</protein>
<dbReference type="Pfam" id="PF06938">
    <property type="entry name" value="DUF1285_N"/>
    <property type="match status" value="1"/>
</dbReference>
<organism evidence="4 5">
    <name type="scientific">Rhodovibrio sodomensis</name>
    <dbReference type="NCBI Taxonomy" id="1088"/>
    <lineage>
        <taxon>Bacteria</taxon>
        <taxon>Pseudomonadati</taxon>
        <taxon>Pseudomonadota</taxon>
        <taxon>Alphaproteobacteria</taxon>
        <taxon>Rhodospirillales</taxon>
        <taxon>Rhodovibrionaceae</taxon>
        <taxon>Rhodovibrio</taxon>
    </lineage>
</organism>
<evidence type="ECO:0008006" key="6">
    <source>
        <dbReference type="Google" id="ProtNLM"/>
    </source>
</evidence>
<dbReference type="InterPro" id="IPR010707">
    <property type="entry name" value="DUF1285"/>
</dbReference>
<feature type="region of interest" description="Disordered" evidence="1">
    <location>
        <begin position="1"/>
        <end position="22"/>
    </location>
</feature>
<keyword evidence="5" id="KW-1185">Reference proteome</keyword>
<gene>
    <name evidence="4" type="ORF">CKO28_12080</name>
</gene>
<dbReference type="InterPro" id="IPR048341">
    <property type="entry name" value="DUF1285_N"/>
</dbReference>